<feature type="transmembrane region" description="Helical" evidence="9">
    <location>
        <begin position="121"/>
        <end position="144"/>
    </location>
</feature>
<evidence type="ECO:0000313" key="10">
    <source>
        <dbReference type="EMBL" id="KAA9105087.1"/>
    </source>
</evidence>
<dbReference type="GO" id="GO:0015225">
    <property type="term" value="F:biotin transmembrane transporter activity"/>
    <property type="evidence" value="ECO:0007669"/>
    <property type="project" value="UniProtKB-UniRule"/>
</dbReference>
<feature type="transmembrane region" description="Helical" evidence="9">
    <location>
        <begin position="164"/>
        <end position="181"/>
    </location>
</feature>
<comment type="similarity">
    <text evidence="2 8">Belongs to the BioY family.</text>
</comment>
<sequence length="210" mass="21159">MSRSSSIGFSDLTRVAIFAALIATLGIPGSIPAFGGAVPITAQTLGVMLAGAVLGPWLGATAVIVFEVLVLIGLPLLSGGRGGVAVFVGPSAGYLLGWIAGAFVIGLILRTGRRRPTWWRTALACFVGGVAVVYAIGVPVQSFVTGLPLGATALSSLVFLPGDLIKVAVASAIVVALWRAYPAAFHRVGVAQPAERDRVAAAAGGDAGSR</sequence>
<keyword evidence="3 8" id="KW-0813">Transport</keyword>
<evidence type="ECO:0000313" key="11">
    <source>
        <dbReference type="Proteomes" id="UP000325827"/>
    </source>
</evidence>
<proteinExistence type="inferred from homology"/>
<evidence type="ECO:0000256" key="6">
    <source>
        <dbReference type="ARBA" id="ARBA00022989"/>
    </source>
</evidence>
<reference evidence="11" key="1">
    <citation type="submission" date="2019-09" db="EMBL/GenBank/DDBJ databases">
        <title>Mumia zhuanghuii sp. nov. isolated from the intestinal contents of plateau pika (Ochotona curzoniae) in the Qinghai-Tibet plateau of China.</title>
        <authorList>
            <person name="Tian Z."/>
        </authorList>
    </citation>
    <scope>NUCLEOTIDE SEQUENCE [LARGE SCALE GENOMIC DNA]</scope>
    <source>
        <strain evidence="11">JCM 30598</strain>
    </source>
</reference>
<dbReference type="PANTHER" id="PTHR34295">
    <property type="entry name" value="BIOTIN TRANSPORTER BIOY"/>
    <property type="match status" value="1"/>
</dbReference>
<evidence type="ECO:0000256" key="9">
    <source>
        <dbReference type="SAM" id="Phobius"/>
    </source>
</evidence>
<dbReference type="OrthoDB" id="9803495at2"/>
<dbReference type="RefSeq" id="WP_150450546.1">
    <property type="nucleotide sequence ID" value="NZ_VYSA01000006.1"/>
</dbReference>
<dbReference type="EMBL" id="VYSA01000006">
    <property type="protein sequence ID" value="KAA9105087.1"/>
    <property type="molecule type" value="Genomic_DNA"/>
</dbReference>
<dbReference type="Proteomes" id="UP000325827">
    <property type="component" value="Unassembled WGS sequence"/>
</dbReference>
<dbReference type="Gene3D" id="1.10.1760.20">
    <property type="match status" value="1"/>
</dbReference>
<organism evidence="10 11">
    <name type="scientific">Microbacterium rhizomatis</name>
    <dbReference type="NCBI Taxonomy" id="1631477"/>
    <lineage>
        <taxon>Bacteria</taxon>
        <taxon>Bacillati</taxon>
        <taxon>Actinomycetota</taxon>
        <taxon>Actinomycetes</taxon>
        <taxon>Micrococcales</taxon>
        <taxon>Microbacteriaceae</taxon>
        <taxon>Microbacterium</taxon>
    </lineage>
</organism>
<comment type="subcellular location">
    <subcellularLocation>
        <location evidence="1 8">Cell membrane</location>
        <topology evidence="1 8">Multi-pass membrane protein</topology>
    </subcellularLocation>
</comment>
<evidence type="ECO:0000256" key="2">
    <source>
        <dbReference type="ARBA" id="ARBA00010692"/>
    </source>
</evidence>
<keyword evidence="4 8" id="KW-1003">Cell membrane</keyword>
<dbReference type="PANTHER" id="PTHR34295:SF4">
    <property type="entry name" value="BIOTIN TRANSPORTER BIOY-RELATED"/>
    <property type="match status" value="1"/>
</dbReference>
<keyword evidence="7 8" id="KW-0472">Membrane</keyword>
<dbReference type="AlphaFoldDB" id="A0A5J5IYV8"/>
<evidence type="ECO:0000256" key="8">
    <source>
        <dbReference type="PIRNR" id="PIRNR016661"/>
    </source>
</evidence>
<evidence type="ECO:0000256" key="4">
    <source>
        <dbReference type="ARBA" id="ARBA00022475"/>
    </source>
</evidence>
<evidence type="ECO:0000256" key="7">
    <source>
        <dbReference type="ARBA" id="ARBA00023136"/>
    </source>
</evidence>
<evidence type="ECO:0000256" key="1">
    <source>
        <dbReference type="ARBA" id="ARBA00004651"/>
    </source>
</evidence>
<feature type="transmembrane region" description="Helical" evidence="9">
    <location>
        <begin position="84"/>
        <end position="109"/>
    </location>
</feature>
<dbReference type="PIRSF" id="PIRSF016661">
    <property type="entry name" value="BioY"/>
    <property type="match status" value="1"/>
</dbReference>
<keyword evidence="6 9" id="KW-1133">Transmembrane helix</keyword>
<dbReference type="InterPro" id="IPR003784">
    <property type="entry name" value="BioY"/>
</dbReference>
<comment type="caution">
    <text evidence="10">The sequence shown here is derived from an EMBL/GenBank/DDBJ whole genome shotgun (WGS) entry which is preliminary data.</text>
</comment>
<evidence type="ECO:0000256" key="3">
    <source>
        <dbReference type="ARBA" id="ARBA00022448"/>
    </source>
</evidence>
<keyword evidence="5 9" id="KW-0812">Transmembrane</keyword>
<feature type="transmembrane region" description="Helical" evidence="9">
    <location>
        <begin position="47"/>
        <end position="72"/>
    </location>
</feature>
<keyword evidence="11" id="KW-1185">Reference proteome</keyword>
<feature type="transmembrane region" description="Helical" evidence="9">
    <location>
        <begin position="12"/>
        <end position="35"/>
    </location>
</feature>
<gene>
    <name evidence="10" type="ORF">F6B43_18770</name>
</gene>
<dbReference type="GO" id="GO:0005886">
    <property type="term" value="C:plasma membrane"/>
    <property type="evidence" value="ECO:0007669"/>
    <property type="project" value="UniProtKB-SubCell"/>
</dbReference>
<evidence type="ECO:0000256" key="5">
    <source>
        <dbReference type="ARBA" id="ARBA00022692"/>
    </source>
</evidence>
<dbReference type="Pfam" id="PF02632">
    <property type="entry name" value="BioY"/>
    <property type="match status" value="1"/>
</dbReference>
<protein>
    <recommendedName>
        <fullName evidence="8">Biotin transporter</fullName>
    </recommendedName>
</protein>
<accession>A0A5J5IYV8</accession>
<name>A0A5J5IYV8_9MICO</name>